<dbReference type="Gene3D" id="3.50.50.60">
    <property type="entry name" value="FAD/NAD(P)-binding domain"/>
    <property type="match status" value="1"/>
</dbReference>
<reference evidence="3 4" key="1">
    <citation type="submission" date="2019-09" db="EMBL/GenBank/DDBJ databases">
        <title>Draft genome sequences of 48 bacterial type strains from the CCUG.</title>
        <authorList>
            <person name="Tunovic T."/>
            <person name="Pineiro-Iglesias B."/>
            <person name="Unosson C."/>
            <person name="Inganas E."/>
            <person name="Ohlen M."/>
            <person name="Cardew S."/>
            <person name="Jensie-Markopoulos S."/>
            <person name="Salva-Serra F."/>
            <person name="Jaen-Luchoro D."/>
            <person name="Karlsson R."/>
            <person name="Svensson-Stadler L."/>
            <person name="Chun J."/>
            <person name="Moore E."/>
        </authorList>
    </citation>
    <scope>NUCLEOTIDE SEQUENCE [LARGE SCALE GENOMIC DNA]</scope>
    <source>
        <strain evidence="3 4">CCUG 65687</strain>
    </source>
</reference>
<gene>
    <name evidence="3" type="ORF">F7R13_13210</name>
</gene>
<dbReference type="PANTHER" id="PTHR13847:SF281">
    <property type="entry name" value="FAD DEPENDENT OXIDOREDUCTASE DOMAIN-CONTAINING PROTEIN"/>
    <property type="match status" value="1"/>
</dbReference>
<dbReference type="RefSeq" id="WP_151005075.1">
    <property type="nucleotide sequence ID" value="NZ_VZOL01000138.1"/>
</dbReference>
<proteinExistence type="predicted"/>
<dbReference type="AlphaFoldDB" id="A0A6L3NGU2"/>
<feature type="non-terminal residue" evidence="3">
    <location>
        <position position="137"/>
    </location>
</feature>
<dbReference type="EMBL" id="VZOL01000138">
    <property type="protein sequence ID" value="KAB0676943.1"/>
    <property type="molecule type" value="Genomic_DNA"/>
</dbReference>
<accession>A0A6L3NGU2</accession>
<dbReference type="PANTHER" id="PTHR13847">
    <property type="entry name" value="SARCOSINE DEHYDROGENASE-RELATED"/>
    <property type="match status" value="1"/>
</dbReference>
<dbReference type="Proteomes" id="UP000473571">
    <property type="component" value="Unassembled WGS sequence"/>
</dbReference>
<name>A0A6L3NGU2_9BURK</name>
<evidence type="ECO:0000256" key="1">
    <source>
        <dbReference type="ARBA" id="ARBA00023002"/>
    </source>
</evidence>
<dbReference type="GO" id="GO:0016491">
    <property type="term" value="F:oxidoreductase activity"/>
    <property type="evidence" value="ECO:0007669"/>
    <property type="project" value="UniProtKB-KW"/>
</dbReference>
<keyword evidence="1" id="KW-0560">Oxidoreductase</keyword>
<dbReference type="Gene3D" id="3.30.9.10">
    <property type="entry name" value="D-Amino Acid Oxidase, subunit A, domain 2"/>
    <property type="match status" value="1"/>
</dbReference>
<evidence type="ECO:0000313" key="3">
    <source>
        <dbReference type="EMBL" id="KAB0676943.1"/>
    </source>
</evidence>
<feature type="domain" description="FAD dependent oxidoreductase" evidence="2">
    <location>
        <begin position="34"/>
        <end position="134"/>
    </location>
</feature>
<sequence length="137" mass="14956">MFVQSDRHVASYYAGTYPAPIPQRPGLDERIDADVLVVGAGFSGLHTALRLALAGKRVVVLEASRVAWAASGRNGGQALLGWSCDMQPLEESLGRDGARVLWDTMRWAAAEVRELPARHGFDVDYRPGSLWAAVRPR</sequence>
<dbReference type="InterPro" id="IPR006076">
    <property type="entry name" value="FAD-dep_OxRdtase"/>
</dbReference>
<dbReference type="Pfam" id="PF01266">
    <property type="entry name" value="DAO"/>
    <property type="match status" value="1"/>
</dbReference>
<evidence type="ECO:0000259" key="2">
    <source>
        <dbReference type="Pfam" id="PF01266"/>
    </source>
</evidence>
<organism evidence="3 4">
    <name type="scientific">Burkholderia territorii</name>
    <dbReference type="NCBI Taxonomy" id="1503055"/>
    <lineage>
        <taxon>Bacteria</taxon>
        <taxon>Pseudomonadati</taxon>
        <taxon>Pseudomonadota</taxon>
        <taxon>Betaproteobacteria</taxon>
        <taxon>Burkholderiales</taxon>
        <taxon>Burkholderiaceae</taxon>
        <taxon>Burkholderia</taxon>
        <taxon>Burkholderia cepacia complex</taxon>
    </lineage>
</organism>
<comment type="caution">
    <text evidence="3">The sequence shown here is derived from an EMBL/GenBank/DDBJ whole genome shotgun (WGS) entry which is preliminary data.</text>
</comment>
<dbReference type="InterPro" id="IPR036188">
    <property type="entry name" value="FAD/NAD-bd_sf"/>
</dbReference>
<dbReference type="GO" id="GO:0005737">
    <property type="term" value="C:cytoplasm"/>
    <property type="evidence" value="ECO:0007669"/>
    <property type="project" value="TreeGrafter"/>
</dbReference>
<evidence type="ECO:0000313" key="4">
    <source>
        <dbReference type="Proteomes" id="UP000473571"/>
    </source>
</evidence>
<protein>
    <submittedName>
        <fullName evidence="3">FAD-binding oxidoreductase</fullName>
    </submittedName>
</protein>
<dbReference type="SUPFAM" id="SSF51905">
    <property type="entry name" value="FAD/NAD(P)-binding domain"/>
    <property type="match status" value="1"/>
</dbReference>